<name>A0A835ADS2_9POAL</name>
<dbReference type="Pfam" id="PF00069">
    <property type="entry name" value="Pkinase"/>
    <property type="match status" value="1"/>
</dbReference>
<comment type="caution">
    <text evidence="2">The sequence shown here is derived from an EMBL/GenBank/DDBJ whole genome shotgun (WGS) entry which is preliminary data.</text>
</comment>
<evidence type="ECO:0000313" key="2">
    <source>
        <dbReference type="EMBL" id="KAF8653791.1"/>
    </source>
</evidence>
<dbReference type="GO" id="GO:0004672">
    <property type="term" value="F:protein kinase activity"/>
    <property type="evidence" value="ECO:0007669"/>
    <property type="project" value="InterPro"/>
</dbReference>
<sequence length="102" mass="11722">MDLKPSNILLDDRMEPKIADFGLSRLFGEDQSLTCTDHLVCSIGYMPPEYWDRGEISTKSDIYSMGILILEIITGQKNHQIMANKSGQHFIEDVRKRDLYTL</sequence>
<evidence type="ECO:0000313" key="3">
    <source>
        <dbReference type="Proteomes" id="UP000636709"/>
    </source>
</evidence>
<gene>
    <name evidence="2" type="ORF">HU200_061912</name>
</gene>
<evidence type="ECO:0000259" key="1">
    <source>
        <dbReference type="PROSITE" id="PS50011"/>
    </source>
</evidence>
<dbReference type="Gene3D" id="1.10.510.10">
    <property type="entry name" value="Transferase(Phosphotransferase) domain 1"/>
    <property type="match status" value="1"/>
</dbReference>
<dbReference type="Proteomes" id="UP000636709">
    <property type="component" value="Unassembled WGS sequence"/>
</dbReference>
<dbReference type="EMBL" id="JACEFO010002617">
    <property type="protein sequence ID" value="KAF8653791.1"/>
    <property type="molecule type" value="Genomic_DNA"/>
</dbReference>
<feature type="domain" description="Protein kinase" evidence="1">
    <location>
        <begin position="1"/>
        <end position="102"/>
    </location>
</feature>
<dbReference type="PANTHER" id="PTHR45707">
    <property type="entry name" value="C2 CALCIUM/LIPID-BINDING PLANT PHOSPHORIBOSYLTRANSFERASE FAMILY PROTEIN"/>
    <property type="match status" value="1"/>
</dbReference>
<protein>
    <recommendedName>
        <fullName evidence="1">Protein kinase domain-containing protein</fullName>
    </recommendedName>
</protein>
<dbReference type="OrthoDB" id="187462at2759"/>
<dbReference type="SUPFAM" id="SSF56112">
    <property type="entry name" value="Protein kinase-like (PK-like)"/>
    <property type="match status" value="1"/>
</dbReference>
<proteinExistence type="predicted"/>
<dbReference type="PANTHER" id="PTHR45707:SF59">
    <property type="entry name" value="PROTEIN KINASE DOMAIN-CONTAINING PROTEIN"/>
    <property type="match status" value="1"/>
</dbReference>
<reference evidence="2" key="1">
    <citation type="submission" date="2020-07" db="EMBL/GenBank/DDBJ databases">
        <title>Genome sequence and genetic diversity analysis of an under-domesticated orphan crop, white fonio (Digitaria exilis).</title>
        <authorList>
            <person name="Bennetzen J.L."/>
            <person name="Chen S."/>
            <person name="Ma X."/>
            <person name="Wang X."/>
            <person name="Yssel A.E.J."/>
            <person name="Chaluvadi S.R."/>
            <person name="Johnson M."/>
            <person name="Gangashetty P."/>
            <person name="Hamidou F."/>
            <person name="Sanogo M.D."/>
            <person name="Zwaenepoel A."/>
            <person name="Wallace J."/>
            <person name="Van De Peer Y."/>
            <person name="Van Deynze A."/>
        </authorList>
    </citation>
    <scope>NUCLEOTIDE SEQUENCE</scope>
    <source>
        <tissue evidence="2">Leaves</tissue>
    </source>
</reference>
<keyword evidence="3" id="KW-1185">Reference proteome</keyword>
<dbReference type="AlphaFoldDB" id="A0A835ADS2"/>
<dbReference type="InterPro" id="IPR011009">
    <property type="entry name" value="Kinase-like_dom_sf"/>
</dbReference>
<dbReference type="InterPro" id="IPR000719">
    <property type="entry name" value="Prot_kinase_dom"/>
</dbReference>
<accession>A0A835ADS2</accession>
<organism evidence="2 3">
    <name type="scientific">Digitaria exilis</name>
    <dbReference type="NCBI Taxonomy" id="1010633"/>
    <lineage>
        <taxon>Eukaryota</taxon>
        <taxon>Viridiplantae</taxon>
        <taxon>Streptophyta</taxon>
        <taxon>Embryophyta</taxon>
        <taxon>Tracheophyta</taxon>
        <taxon>Spermatophyta</taxon>
        <taxon>Magnoliopsida</taxon>
        <taxon>Liliopsida</taxon>
        <taxon>Poales</taxon>
        <taxon>Poaceae</taxon>
        <taxon>PACMAD clade</taxon>
        <taxon>Panicoideae</taxon>
        <taxon>Panicodae</taxon>
        <taxon>Paniceae</taxon>
        <taxon>Anthephorinae</taxon>
        <taxon>Digitaria</taxon>
    </lineage>
</organism>
<dbReference type="PROSITE" id="PS50011">
    <property type="entry name" value="PROTEIN_KINASE_DOM"/>
    <property type="match status" value="1"/>
</dbReference>
<dbReference type="GO" id="GO:0005524">
    <property type="term" value="F:ATP binding"/>
    <property type="evidence" value="ECO:0007669"/>
    <property type="project" value="InterPro"/>
</dbReference>